<gene>
    <name evidence="2" type="ORF">H8B17_15610</name>
</gene>
<dbReference type="SUPFAM" id="SSF51735">
    <property type="entry name" value="NAD(P)-binding Rossmann-fold domains"/>
    <property type="match status" value="1"/>
</dbReference>
<dbReference type="InterPro" id="IPR008030">
    <property type="entry name" value="NmrA-like"/>
</dbReference>
<dbReference type="InterPro" id="IPR052718">
    <property type="entry name" value="NmrA-type_oxidoreductase"/>
</dbReference>
<dbReference type="PANTHER" id="PTHR47129:SF1">
    <property type="entry name" value="NMRA-LIKE DOMAIN-CONTAINING PROTEIN"/>
    <property type="match status" value="1"/>
</dbReference>
<dbReference type="Gene3D" id="3.40.50.720">
    <property type="entry name" value="NAD(P)-binding Rossmann-like Domain"/>
    <property type="match status" value="1"/>
</dbReference>
<dbReference type="Pfam" id="PF05368">
    <property type="entry name" value="NmrA"/>
    <property type="match status" value="1"/>
</dbReference>
<reference evidence="2 3" key="1">
    <citation type="submission" date="2020-08" db="EMBL/GenBank/DDBJ databases">
        <title>Sphingobacterium sp. DN00404 isolated from aquaculture water.</title>
        <authorList>
            <person name="Zhang M."/>
        </authorList>
    </citation>
    <scope>NUCLEOTIDE SEQUENCE [LARGE SCALE GENOMIC DNA]</scope>
    <source>
        <strain evidence="2 3">KCTC 32294</strain>
    </source>
</reference>
<dbReference type="EMBL" id="JACNYK010000004">
    <property type="protein sequence ID" value="MBD1427009.1"/>
    <property type="molecule type" value="Genomic_DNA"/>
</dbReference>
<evidence type="ECO:0000259" key="1">
    <source>
        <dbReference type="Pfam" id="PF05368"/>
    </source>
</evidence>
<protein>
    <submittedName>
        <fullName evidence="2">NAD(P)H-binding protein</fullName>
    </submittedName>
</protein>
<keyword evidence="3" id="KW-1185">Reference proteome</keyword>
<evidence type="ECO:0000313" key="2">
    <source>
        <dbReference type="EMBL" id="MBD1427009.1"/>
    </source>
</evidence>
<dbReference type="InterPro" id="IPR036291">
    <property type="entry name" value="NAD(P)-bd_dom_sf"/>
</dbReference>
<comment type="caution">
    <text evidence="2">The sequence shown here is derived from an EMBL/GenBank/DDBJ whole genome shotgun (WGS) entry which is preliminary data.</text>
</comment>
<dbReference type="Proteomes" id="UP000606494">
    <property type="component" value="Unassembled WGS sequence"/>
</dbReference>
<accession>A0ABR7Y6R8</accession>
<dbReference type="Gene3D" id="3.90.25.10">
    <property type="entry name" value="UDP-galactose 4-epimerase, domain 1"/>
    <property type="match status" value="1"/>
</dbReference>
<sequence length="291" mass="31723">MNQENDRKKAIITGATGVLNGATMANLLKIIPAEQLAVSARNIEKAKHYADRGISVRYGSYDDPNALRRSFENGDQILLVSSNDIGGDVLAQHKRAIQAAVEAGAKRILYTSAQGCAADTHYPPMKIHQATEEYLANSGVKWTSLRHGFYGDMNALLGSWRETGIIEMPEDGPIPWVDRADAGEAIAKIMVSEIDYEGFVNLAPAKAVTLEDFARYASDLTGKRVKRIVLDDETWVKKQIAKGLPEHVARFTLTLFQASRTGKLDNGSGLLAEILGREPKSAAELLDDSIA</sequence>
<proteinExistence type="predicted"/>
<name>A0ABR7Y6R8_9SPHI</name>
<feature type="domain" description="NmrA-like" evidence="1">
    <location>
        <begin position="8"/>
        <end position="255"/>
    </location>
</feature>
<evidence type="ECO:0000313" key="3">
    <source>
        <dbReference type="Proteomes" id="UP000606494"/>
    </source>
</evidence>
<dbReference type="PANTHER" id="PTHR47129">
    <property type="entry name" value="QUINONE OXIDOREDUCTASE 2"/>
    <property type="match status" value="1"/>
</dbReference>
<dbReference type="RefSeq" id="WP_190310147.1">
    <property type="nucleotide sequence ID" value="NZ_JACNYK010000004.1"/>
</dbReference>
<organism evidence="2 3">
    <name type="scientific">Sphingobacterium arenae</name>
    <dbReference type="NCBI Taxonomy" id="1280598"/>
    <lineage>
        <taxon>Bacteria</taxon>
        <taxon>Pseudomonadati</taxon>
        <taxon>Bacteroidota</taxon>
        <taxon>Sphingobacteriia</taxon>
        <taxon>Sphingobacteriales</taxon>
        <taxon>Sphingobacteriaceae</taxon>
        <taxon>Sphingobacterium</taxon>
    </lineage>
</organism>